<dbReference type="AlphaFoldDB" id="A0AAW1V8I1"/>
<proteinExistence type="predicted"/>
<accession>A0AAW1V8I1</accession>
<organism evidence="1 2">
    <name type="scientific">Henosepilachna vigintioctopunctata</name>
    <dbReference type="NCBI Taxonomy" id="420089"/>
    <lineage>
        <taxon>Eukaryota</taxon>
        <taxon>Metazoa</taxon>
        <taxon>Ecdysozoa</taxon>
        <taxon>Arthropoda</taxon>
        <taxon>Hexapoda</taxon>
        <taxon>Insecta</taxon>
        <taxon>Pterygota</taxon>
        <taxon>Neoptera</taxon>
        <taxon>Endopterygota</taxon>
        <taxon>Coleoptera</taxon>
        <taxon>Polyphaga</taxon>
        <taxon>Cucujiformia</taxon>
        <taxon>Coccinelloidea</taxon>
        <taxon>Coccinellidae</taxon>
        <taxon>Epilachninae</taxon>
        <taxon>Epilachnini</taxon>
        <taxon>Henosepilachna</taxon>
    </lineage>
</organism>
<name>A0AAW1V8I1_9CUCU</name>
<reference evidence="1 2" key="1">
    <citation type="submission" date="2023-03" db="EMBL/GenBank/DDBJ databases">
        <title>Genome insight into feeding habits of ladybird beetles.</title>
        <authorList>
            <person name="Li H.-S."/>
            <person name="Huang Y.-H."/>
            <person name="Pang H."/>
        </authorList>
    </citation>
    <scope>NUCLEOTIDE SEQUENCE [LARGE SCALE GENOMIC DNA]</scope>
    <source>
        <strain evidence="1">SYSU_2023b</strain>
        <tissue evidence="1">Whole body</tissue>
    </source>
</reference>
<dbReference type="EMBL" id="JARQZJ010000121">
    <property type="protein sequence ID" value="KAK9888224.1"/>
    <property type="molecule type" value="Genomic_DNA"/>
</dbReference>
<evidence type="ECO:0000313" key="1">
    <source>
        <dbReference type="EMBL" id="KAK9888224.1"/>
    </source>
</evidence>
<comment type="caution">
    <text evidence="1">The sequence shown here is derived from an EMBL/GenBank/DDBJ whole genome shotgun (WGS) entry which is preliminary data.</text>
</comment>
<protein>
    <submittedName>
        <fullName evidence="1">Uncharacterized protein</fullName>
    </submittedName>
</protein>
<gene>
    <name evidence="1" type="ORF">WA026_000491</name>
</gene>
<keyword evidence="2" id="KW-1185">Reference proteome</keyword>
<evidence type="ECO:0000313" key="2">
    <source>
        <dbReference type="Proteomes" id="UP001431783"/>
    </source>
</evidence>
<dbReference type="Proteomes" id="UP001431783">
    <property type="component" value="Unassembled WGS sequence"/>
</dbReference>
<sequence length="85" mass="10003">MGRQFLQHLAQHVHIHSAVIGQIPNRRRKWKRLDSVSISRNSSRRSGICFARFPTHVSFKIRQHTIPARKENDTKFNKRELITSS</sequence>